<accession>A0A645D6U5</accession>
<protein>
    <submittedName>
        <fullName evidence="1">Uncharacterized protein</fullName>
    </submittedName>
</protein>
<gene>
    <name evidence="1" type="ORF">SDC9_132011</name>
</gene>
<proteinExistence type="predicted"/>
<sequence>MEEIINSQGYNMLFLQGAIGGHVDPSRGLSSDGLPLERRHDQEIRYGSELGRIACAMTMTYDEIEHSTLVDFDEIERERALSDSYTLWYEDWKAQKETRVESYLNIRSSELMVTLENPLIQAFGKLRLVPNIIINGNDGTTKTVTEISYMEMGQLKFVLEPGEMSPEIIIGGESLTAEHSYSKKDFGFPTMNEIVSGELIVLGMANDAVGYIVPDNDYAMIVGFDHYEETLSFSSKFASTLVKEFQNIVHEVK</sequence>
<dbReference type="AlphaFoldDB" id="A0A645D6U5"/>
<evidence type="ECO:0000313" key="1">
    <source>
        <dbReference type="EMBL" id="MPM84935.1"/>
    </source>
</evidence>
<dbReference type="EMBL" id="VSSQ01033366">
    <property type="protein sequence ID" value="MPM84935.1"/>
    <property type="molecule type" value="Genomic_DNA"/>
</dbReference>
<organism evidence="1">
    <name type="scientific">bioreactor metagenome</name>
    <dbReference type="NCBI Taxonomy" id="1076179"/>
    <lineage>
        <taxon>unclassified sequences</taxon>
        <taxon>metagenomes</taxon>
        <taxon>ecological metagenomes</taxon>
    </lineage>
</organism>
<name>A0A645D6U5_9ZZZZ</name>
<reference evidence="1" key="1">
    <citation type="submission" date="2019-08" db="EMBL/GenBank/DDBJ databases">
        <authorList>
            <person name="Kucharzyk K."/>
            <person name="Murdoch R.W."/>
            <person name="Higgins S."/>
            <person name="Loffler F."/>
        </authorList>
    </citation>
    <scope>NUCLEOTIDE SEQUENCE</scope>
</reference>
<comment type="caution">
    <text evidence="1">The sequence shown here is derived from an EMBL/GenBank/DDBJ whole genome shotgun (WGS) entry which is preliminary data.</text>
</comment>